<dbReference type="SMART" id="SM00355">
    <property type="entry name" value="ZnF_C2H2"/>
    <property type="match status" value="2"/>
</dbReference>
<evidence type="ECO:0000256" key="6">
    <source>
        <dbReference type="ARBA" id="ARBA00023015"/>
    </source>
</evidence>
<evidence type="ECO:0000256" key="4">
    <source>
        <dbReference type="ARBA" id="ARBA00022771"/>
    </source>
</evidence>
<evidence type="ECO:0000256" key="8">
    <source>
        <dbReference type="ARBA" id="ARBA00023242"/>
    </source>
</evidence>
<dbReference type="EMBL" id="JACEIK010001506">
    <property type="protein sequence ID" value="MCD7469923.1"/>
    <property type="molecule type" value="Genomic_DNA"/>
</dbReference>
<accession>A0ABS8TGE7</accession>
<evidence type="ECO:0000256" key="5">
    <source>
        <dbReference type="ARBA" id="ARBA00022833"/>
    </source>
</evidence>
<keyword evidence="4 9" id="KW-0863">Zinc-finger</keyword>
<keyword evidence="8" id="KW-0539">Nucleus</keyword>
<evidence type="ECO:0000256" key="7">
    <source>
        <dbReference type="ARBA" id="ARBA00023163"/>
    </source>
</evidence>
<feature type="domain" description="C2H2-type" evidence="10">
    <location>
        <begin position="82"/>
        <end position="109"/>
    </location>
</feature>
<dbReference type="PANTHER" id="PTHR26374">
    <property type="entry name" value="ZINC FINGER PROTEIN ZAT5"/>
    <property type="match status" value="1"/>
</dbReference>
<proteinExistence type="predicted"/>
<dbReference type="Gene3D" id="3.30.160.60">
    <property type="entry name" value="Classic Zinc Finger"/>
    <property type="match status" value="1"/>
</dbReference>
<dbReference type="SUPFAM" id="SSF57667">
    <property type="entry name" value="beta-beta-alpha zinc fingers"/>
    <property type="match status" value="1"/>
</dbReference>
<keyword evidence="2" id="KW-0479">Metal-binding</keyword>
<feature type="domain" description="C2H2-type" evidence="10">
    <location>
        <begin position="36"/>
        <end position="58"/>
    </location>
</feature>
<keyword evidence="6" id="KW-0805">Transcription regulation</keyword>
<keyword evidence="7" id="KW-0804">Transcription</keyword>
<organism evidence="11 12">
    <name type="scientific">Datura stramonium</name>
    <name type="common">Jimsonweed</name>
    <name type="synonym">Common thornapple</name>
    <dbReference type="NCBI Taxonomy" id="4076"/>
    <lineage>
        <taxon>Eukaryota</taxon>
        <taxon>Viridiplantae</taxon>
        <taxon>Streptophyta</taxon>
        <taxon>Embryophyta</taxon>
        <taxon>Tracheophyta</taxon>
        <taxon>Spermatophyta</taxon>
        <taxon>Magnoliopsida</taxon>
        <taxon>eudicotyledons</taxon>
        <taxon>Gunneridae</taxon>
        <taxon>Pentapetalae</taxon>
        <taxon>asterids</taxon>
        <taxon>lamiids</taxon>
        <taxon>Solanales</taxon>
        <taxon>Solanaceae</taxon>
        <taxon>Solanoideae</taxon>
        <taxon>Datureae</taxon>
        <taxon>Datura</taxon>
    </lineage>
</organism>
<dbReference type="PROSITE" id="PS50157">
    <property type="entry name" value="ZINC_FINGER_C2H2_2"/>
    <property type="match status" value="2"/>
</dbReference>
<evidence type="ECO:0000313" key="12">
    <source>
        <dbReference type="Proteomes" id="UP000823775"/>
    </source>
</evidence>
<gene>
    <name evidence="11" type="ORF">HAX54_009340</name>
</gene>
<sequence length="153" mass="17508">MALKRSSEELSVEKLSMANCVDIMKRNESLGRPKLFECKTCKKRFDSFQALGGHRTSHKNIMNKLMTTMSTTTLPMVMSKKHKCIFCGEEFATGQALGGHMRKHRNELNQLEQKKKKLKENLGSGEFVEALDEKNSMSNKDFITSWILEFLSL</sequence>
<dbReference type="PROSITE" id="PS00028">
    <property type="entry name" value="ZINC_FINGER_C2H2_1"/>
    <property type="match status" value="2"/>
</dbReference>
<comment type="caution">
    <text evidence="11">The sequence shown here is derived from an EMBL/GenBank/DDBJ whole genome shotgun (WGS) entry which is preliminary data.</text>
</comment>
<evidence type="ECO:0000256" key="2">
    <source>
        <dbReference type="ARBA" id="ARBA00022723"/>
    </source>
</evidence>
<dbReference type="PANTHER" id="PTHR26374:SF464">
    <property type="entry name" value="C2H2-TYPE DOMAIN-CONTAINING PROTEIN"/>
    <property type="match status" value="1"/>
</dbReference>
<name>A0ABS8TGE7_DATST</name>
<evidence type="ECO:0000256" key="9">
    <source>
        <dbReference type="PROSITE-ProRule" id="PRU00042"/>
    </source>
</evidence>
<dbReference type="Proteomes" id="UP000823775">
    <property type="component" value="Unassembled WGS sequence"/>
</dbReference>
<keyword evidence="12" id="KW-1185">Reference proteome</keyword>
<protein>
    <recommendedName>
        <fullName evidence="10">C2H2-type domain-containing protein</fullName>
    </recommendedName>
</protein>
<evidence type="ECO:0000259" key="10">
    <source>
        <dbReference type="PROSITE" id="PS50157"/>
    </source>
</evidence>
<evidence type="ECO:0000256" key="1">
    <source>
        <dbReference type="ARBA" id="ARBA00004123"/>
    </source>
</evidence>
<reference evidence="11 12" key="1">
    <citation type="journal article" date="2021" name="BMC Genomics">
        <title>Datura genome reveals duplications of psychoactive alkaloid biosynthetic genes and high mutation rate following tissue culture.</title>
        <authorList>
            <person name="Rajewski A."/>
            <person name="Carter-House D."/>
            <person name="Stajich J."/>
            <person name="Litt A."/>
        </authorList>
    </citation>
    <scope>NUCLEOTIDE SEQUENCE [LARGE SCALE GENOMIC DNA]</scope>
    <source>
        <strain evidence="11">AR-01</strain>
    </source>
</reference>
<dbReference type="InterPro" id="IPR013087">
    <property type="entry name" value="Znf_C2H2_type"/>
</dbReference>
<evidence type="ECO:0000256" key="3">
    <source>
        <dbReference type="ARBA" id="ARBA00022737"/>
    </source>
</evidence>
<keyword evidence="3" id="KW-0677">Repeat</keyword>
<comment type="subcellular location">
    <subcellularLocation>
        <location evidence="1">Nucleus</location>
    </subcellularLocation>
</comment>
<dbReference type="Pfam" id="PF13912">
    <property type="entry name" value="zf-C2H2_6"/>
    <property type="match status" value="2"/>
</dbReference>
<keyword evidence="5" id="KW-0862">Zinc</keyword>
<evidence type="ECO:0000313" key="11">
    <source>
        <dbReference type="EMBL" id="MCD7469923.1"/>
    </source>
</evidence>
<dbReference type="InterPro" id="IPR036236">
    <property type="entry name" value="Znf_C2H2_sf"/>
</dbReference>